<dbReference type="InterPro" id="IPR000834">
    <property type="entry name" value="Peptidase_M14"/>
</dbReference>
<feature type="compositionally biased region" description="Polar residues" evidence="8">
    <location>
        <begin position="410"/>
        <end position="419"/>
    </location>
</feature>
<evidence type="ECO:0000256" key="7">
    <source>
        <dbReference type="PROSITE-ProRule" id="PRU01379"/>
    </source>
</evidence>
<dbReference type="AlphaFoldDB" id="A0A6L5Y5Q1"/>
<comment type="caution">
    <text evidence="7">Lacks conserved residue(s) required for the propagation of feature annotation.</text>
</comment>
<feature type="domain" description="Peptidase M14" evidence="11">
    <location>
        <begin position="38"/>
        <end position="366"/>
    </location>
</feature>
<feature type="region of interest" description="Disordered" evidence="8">
    <location>
        <begin position="392"/>
        <end position="447"/>
    </location>
</feature>
<keyword evidence="13" id="KW-1185">Reference proteome</keyword>
<gene>
    <name evidence="12" type="ORF">FYJ64_06760</name>
</gene>
<feature type="compositionally biased region" description="Basic and acidic residues" evidence="8">
    <location>
        <begin position="424"/>
        <end position="441"/>
    </location>
</feature>
<dbReference type="GO" id="GO:0005615">
    <property type="term" value="C:extracellular space"/>
    <property type="evidence" value="ECO:0007669"/>
    <property type="project" value="TreeGrafter"/>
</dbReference>
<keyword evidence="9" id="KW-0812">Transmembrane</keyword>
<evidence type="ECO:0000256" key="3">
    <source>
        <dbReference type="ARBA" id="ARBA00022670"/>
    </source>
</evidence>
<evidence type="ECO:0000256" key="1">
    <source>
        <dbReference type="ARBA" id="ARBA00001947"/>
    </source>
</evidence>
<reference evidence="12 13" key="1">
    <citation type="submission" date="2019-08" db="EMBL/GenBank/DDBJ databases">
        <title>In-depth cultivation of the pig gut microbiome towards novel bacterial diversity and tailored functional studies.</title>
        <authorList>
            <person name="Wylensek D."/>
            <person name="Hitch T.C.A."/>
            <person name="Clavel T."/>
        </authorList>
    </citation>
    <scope>NUCLEOTIDE SEQUENCE [LARGE SCALE GENOMIC DNA]</scope>
    <source>
        <strain evidence="12 13">WCA-MUC-591-APC-3H</strain>
    </source>
</reference>
<dbReference type="GO" id="GO:0006508">
    <property type="term" value="P:proteolysis"/>
    <property type="evidence" value="ECO:0007669"/>
    <property type="project" value="UniProtKB-KW"/>
</dbReference>
<comment type="cofactor">
    <cofactor evidence="1">
        <name>Zn(2+)</name>
        <dbReference type="ChEBI" id="CHEBI:29105"/>
    </cofactor>
</comment>
<comment type="similarity">
    <text evidence="2 7">Belongs to the peptidase M14 family.</text>
</comment>
<feature type="signal peptide" evidence="10">
    <location>
        <begin position="1"/>
        <end position="28"/>
    </location>
</feature>
<keyword evidence="5" id="KW-0862">Zinc</keyword>
<keyword evidence="3" id="KW-0645">Protease</keyword>
<accession>A0A6L5Y5Q1</accession>
<feature type="chain" id="PRO_5026890319" description="Peptidase M14 domain-containing protein" evidence="10">
    <location>
        <begin position="29"/>
        <end position="447"/>
    </location>
</feature>
<evidence type="ECO:0000259" key="11">
    <source>
        <dbReference type="PROSITE" id="PS52035"/>
    </source>
</evidence>
<evidence type="ECO:0000256" key="4">
    <source>
        <dbReference type="ARBA" id="ARBA00022801"/>
    </source>
</evidence>
<protein>
    <recommendedName>
        <fullName evidence="11">Peptidase M14 domain-containing protein</fullName>
    </recommendedName>
</protein>
<evidence type="ECO:0000256" key="10">
    <source>
        <dbReference type="SAM" id="SignalP"/>
    </source>
</evidence>
<dbReference type="PROSITE" id="PS52035">
    <property type="entry name" value="PEPTIDASE_M14"/>
    <property type="match status" value="1"/>
</dbReference>
<dbReference type="RefSeq" id="WP_154574452.1">
    <property type="nucleotide sequence ID" value="NZ_JBQHWT010000018.1"/>
</dbReference>
<proteinExistence type="inferred from homology"/>
<dbReference type="EMBL" id="VUMZ01000005">
    <property type="protein sequence ID" value="MST52010.1"/>
    <property type="molecule type" value="Genomic_DNA"/>
</dbReference>
<dbReference type="GO" id="GO:0008270">
    <property type="term" value="F:zinc ion binding"/>
    <property type="evidence" value="ECO:0007669"/>
    <property type="project" value="InterPro"/>
</dbReference>
<dbReference type="GeneID" id="303115024"/>
<evidence type="ECO:0000313" key="12">
    <source>
        <dbReference type="EMBL" id="MST52010.1"/>
    </source>
</evidence>
<name>A0A6L5Y5Q1_9FIRM</name>
<comment type="caution">
    <text evidence="12">The sequence shown here is derived from an EMBL/GenBank/DDBJ whole genome shotgun (WGS) entry which is preliminary data.</text>
</comment>
<evidence type="ECO:0000256" key="5">
    <source>
        <dbReference type="ARBA" id="ARBA00022833"/>
    </source>
</evidence>
<dbReference type="PANTHER" id="PTHR11705">
    <property type="entry name" value="PROTEASE FAMILY M14 CARBOXYPEPTIDASE A,B"/>
    <property type="match status" value="1"/>
</dbReference>
<evidence type="ECO:0000256" key="8">
    <source>
        <dbReference type="SAM" id="MobiDB-lite"/>
    </source>
</evidence>
<keyword evidence="9" id="KW-0472">Membrane</keyword>
<dbReference type="PRINTS" id="PR00765">
    <property type="entry name" value="CRBOXYPTASEA"/>
</dbReference>
<evidence type="ECO:0000256" key="6">
    <source>
        <dbReference type="ARBA" id="ARBA00023049"/>
    </source>
</evidence>
<feature type="transmembrane region" description="Helical" evidence="9">
    <location>
        <begin position="365"/>
        <end position="384"/>
    </location>
</feature>
<dbReference type="SMART" id="SM00631">
    <property type="entry name" value="Zn_pept"/>
    <property type="match status" value="1"/>
</dbReference>
<dbReference type="Pfam" id="PF00246">
    <property type="entry name" value="Peptidase_M14"/>
    <property type="match status" value="1"/>
</dbReference>
<dbReference type="GO" id="GO:0004181">
    <property type="term" value="F:metallocarboxypeptidase activity"/>
    <property type="evidence" value="ECO:0007669"/>
    <property type="project" value="InterPro"/>
</dbReference>
<evidence type="ECO:0000256" key="2">
    <source>
        <dbReference type="ARBA" id="ARBA00005988"/>
    </source>
</evidence>
<keyword evidence="10" id="KW-0732">Signal</keyword>
<keyword evidence="9" id="KW-1133">Transmembrane helix</keyword>
<evidence type="ECO:0000313" key="13">
    <source>
        <dbReference type="Proteomes" id="UP000474676"/>
    </source>
</evidence>
<dbReference type="SUPFAM" id="SSF53187">
    <property type="entry name" value="Zn-dependent exopeptidases"/>
    <property type="match status" value="1"/>
</dbReference>
<dbReference type="Proteomes" id="UP000474676">
    <property type="component" value="Unassembled WGS sequence"/>
</dbReference>
<sequence>MKKLRRCAIVVLGLVAAITTLSISTVFADTSVVDTTDAKYSYADLTADAKALAKKYSDRCRLSSLGKSWDGRNIWCLRIGSDNASRQIVVFACVHAREYINGPVAMAMAEEYCKNYTTKKVNGRTYKDIFSHTQIYIVPMVNPDGVMIAQEGLDSIRDKSLREKAETYPVSGGYYNWKANARGVDINRNFESGFNDTTNKNTVRSSERYGGTEPYTEKETMAMVNLVKELNCQAVINLHTMGQVYYWGYTDQTKDAEERLVKIVSEETGYTGQLETGNGDGDAEHYFRNITHTPYVCIENATGGYPNDHSQFTSIYEKNVNIPVRTADAFRGEIVKKADTSSETSGESDATAKQKLKSAMSLELLPPWIALVIAVAFAASYLIWTRIIDRPGRHDAPGKRGSRRRPAPQSKRTGQSLRAGQSAPDERRKPDRRSVRPERDRNRGKKS</sequence>
<keyword evidence="4" id="KW-0378">Hydrolase</keyword>
<dbReference type="PANTHER" id="PTHR11705:SF143">
    <property type="entry name" value="SLL0236 PROTEIN"/>
    <property type="match status" value="1"/>
</dbReference>
<organism evidence="12 13">
    <name type="scientific">Hornefia butyriciproducens</name>
    <dbReference type="NCBI Taxonomy" id="2652293"/>
    <lineage>
        <taxon>Bacteria</taxon>
        <taxon>Bacillati</taxon>
        <taxon>Bacillota</taxon>
        <taxon>Clostridia</taxon>
        <taxon>Peptostreptococcales</taxon>
        <taxon>Anaerovoracaceae</taxon>
        <taxon>Hornefia</taxon>
    </lineage>
</organism>
<dbReference type="Gene3D" id="3.40.630.10">
    <property type="entry name" value="Zn peptidases"/>
    <property type="match status" value="1"/>
</dbReference>
<keyword evidence="6" id="KW-0482">Metalloprotease</keyword>
<evidence type="ECO:0000256" key="9">
    <source>
        <dbReference type="SAM" id="Phobius"/>
    </source>
</evidence>